<accession>A0A0A9BAS8</accession>
<dbReference type="EMBL" id="GBRH01236841">
    <property type="protein sequence ID" value="JAD61054.1"/>
    <property type="molecule type" value="Transcribed_RNA"/>
</dbReference>
<organism evidence="1">
    <name type="scientific">Arundo donax</name>
    <name type="common">Giant reed</name>
    <name type="synonym">Donax arundinaceus</name>
    <dbReference type="NCBI Taxonomy" id="35708"/>
    <lineage>
        <taxon>Eukaryota</taxon>
        <taxon>Viridiplantae</taxon>
        <taxon>Streptophyta</taxon>
        <taxon>Embryophyta</taxon>
        <taxon>Tracheophyta</taxon>
        <taxon>Spermatophyta</taxon>
        <taxon>Magnoliopsida</taxon>
        <taxon>Liliopsida</taxon>
        <taxon>Poales</taxon>
        <taxon>Poaceae</taxon>
        <taxon>PACMAD clade</taxon>
        <taxon>Arundinoideae</taxon>
        <taxon>Arundineae</taxon>
        <taxon>Arundo</taxon>
    </lineage>
</organism>
<name>A0A0A9BAS8_ARUDO</name>
<evidence type="ECO:0000313" key="1">
    <source>
        <dbReference type="EMBL" id="JAD61054.1"/>
    </source>
</evidence>
<reference evidence="1" key="1">
    <citation type="submission" date="2014-09" db="EMBL/GenBank/DDBJ databases">
        <authorList>
            <person name="Magalhaes I.L.F."/>
            <person name="Oliveira U."/>
            <person name="Santos F.R."/>
            <person name="Vidigal T.H.D.A."/>
            <person name="Brescovit A.D."/>
            <person name="Santos A.J."/>
        </authorList>
    </citation>
    <scope>NUCLEOTIDE SEQUENCE</scope>
    <source>
        <tissue evidence="1">Shoot tissue taken approximately 20 cm above the soil surface</tissue>
    </source>
</reference>
<reference evidence="1" key="2">
    <citation type="journal article" date="2015" name="Data Brief">
        <title>Shoot transcriptome of the giant reed, Arundo donax.</title>
        <authorList>
            <person name="Barrero R.A."/>
            <person name="Guerrero F.D."/>
            <person name="Moolhuijzen P."/>
            <person name="Goolsby J.A."/>
            <person name="Tidwell J."/>
            <person name="Bellgard S.E."/>
            <person name="Bellgard M.I."/>
        </authorList>
    </citation>
    <scope>NUCLEOTIDE SEQUENCE</scope>
    <source>
        <tissue evidence="1">Shoot tissue taken approximately 20 cm above the soil surface</tissue>
    </source>
</reference>
<dbReference type="AlphaFoldDB" id="A0A0A9BAS8"/>
<proteinExistence type="predicted"/>
<sequence length="71" mass="8204">MGKLSYVLYSPNGAHLSSVVFAHVYRVQMISSRRLVQLKWYICKRQLNNPAFILIISSDHLLRACLDSFSF</sequence>
<protein>
    <submittedName>
        <fullName evidence="1">Uncharacterized protein</fullName>
    </submittedName>
</protein>